<keyword evidence="2" id="KW-1133">Transmembrane helix</keyword>
<dbReference type="Pfam" id="PF09656">
    <property type="entry name" value="PGPGW"/>
    <property type="match status" value="1"/>
</dbReference>
<name>A0ABV9ZDZ5_9PSEU</name>
<organism evidence="3 4">
    <name type="scientific">Actinomycetospora rhizophila</name>
    <dbReference type="NCBI Taxonomy" id="1416876"/>
    <lineage>
        <taxon>Bacteria</taxon>
        <taxon>Bacillati</taxon>
        <taxon>Actinomycetota</taxon>
        <taxon>Actinomycetes</taxon>
        <taxon>Pseudonocardiales</taxon>
        <taxon>Pseudonocardiaceae</taxon>
        <taxon>Actinomycetospora</taxon>
    </lineage>
</organism>
<feature type="region of interest" description="Disordered" evidence="1">
    <location>
        <begin position="1"/>
        <end position="36"/>
    </location>
</feature>
<accession>A0ABV9ZDZ5</accession>
<feature type="transmembrane region" description="Helical" evidence="2">
    <location>
        <begin position="57"/>
        <end position="77"/>
    </location>
</feature>
<feature type="transmembrane region" description="Helical" evidence="2">
    <location>
        <begin position="83"/>
        <end position="105"/>
    </location>
</feature>
<evidence type="ECO:0000256" key="2">
    <source>
        <dbReference type="SAM" id="Phobius"/>
    </source>
</evidence>
<dbReference type="Proteomes" id="UP001596175">
    <property type="component" value="Unassembled WGS sequence"/>
</dbReference>
<keyword evidence="2" id="KW-0472">Membrane</keyword>
<evidence type="ECO:0000313" key="4">
    <source>
        <dbReference type="Proteomes" id="UP001596175"/>
    </source>
</evidence>
<evidence type="ECO:0000256" key="1">
    <source>
        <dbReference type="SAM" id="MobiDB-lite"/>
    </source>
</evidence>
<comment type="caution">
    <text evidence="3">The sequence shown here is derived from an EMBL/GenBank/DDBJ whole genome shotgun (WGS) entry which is preliminary data.</text>
</comment>
<dbReference type="NCBIfam" id="TIGR02611">
    <property type="entry name" value="TIGR02611 family protein"/>
    <property type="match status" value="1"/>
</dbReference>
<gene>
    <name evidence="3" type="ORF">ACFPK1_13595</name>
</gene>
<keyword evidence="4" id="KW-1185">Reference proteome</keyword>
<dbReference type="InterPro" id="IPR013434">
    <property type="entry name" value="CHP02611"/>
</dbReference>
<proteinExistence type="predicted"/>
<keyword evidence="2" id="KW-0812">Transmembrane</keyword>
<evidence type="ECO:0000313" key="3">
    <source>
        <dbReference type="EMBL" id="MFC5139272.1"/>
    </source>
</evidence>
<dbReference type="InterPro" id="IPR019099">
    <property type="entry name" value="Uncharacterised_PGPGW_TM"/>
</dbReference>
<sequence>MSESGEQSTATAQQSPPPPSPPAQGSTVTPPPRHRTMRTRLRHFRARVRAKPKMNKAWRLGIGILGGIVLILGVIAIPYPGPGWLIVFAGLGILATEFAWAGRLLRFARRHYDRWMAWVGRQHVIVKFLLGLLTCAIVLATLWLLGAPYLVAKLVGLGHWTWLQSPLG</sequence>
<protein>
    <submittedName>
        <fullName evidence="3">TIGR02611 family protein</fullName>
    </submittedName>
</protein>
<dbReference type="EMBL" id="JBHSKG010000006">
    <property type="protein sequence ID" value="MFC5139272.1"/>
    <property type="molecule type" value="Genomic_DNA"/>
</dbReference>
<dbReference type="RefSeq" id="WP_378021470.1">
    <property type="nucleotide sequence ID" value="NZ_JBHSKG010000006.1"/>
</dbReference>
<reference evidence="4" key="1">
    <citation type="journal article" date="2019" name="Int. J. Syst. Evol. Microbiol.">
        <title>The Global Catalogue of Microorganisms (GCM) 10K type strain sequencing project: providing services to taxonomists for standard genome sequencing and annotation.</title>
        <authorList>
            <consortium name="The Broad Institute Genomics Platform"/>
            <consortium name="The Broad Institute Genome Sequencing Center for Infectious Disease"/>
            <person name="Wu L."/>
            <person name="Ma J."/>
        </authorList>
    </citation>
    <scope>NUCLEOTIDE SEQUENCE [LARGE SCALE GENOMIC DNA]</scope>
    <source>
        <strain evidence="4">XZYJ18</strain>
    </source>
</reference>
<feature type="transmembrane region" description="Helical" evidence="2">
    <location>
        <begin position="125"/>
        <end position="145"/>
    </location>
</feature>